<dbReference type="Proteomes" id="UP000004980">
    <property type="component" value="Unassembled WGS sequence"/>
</dbReference>
<dbReference type="SMART" id="SM01219">
    <property type="entry name" value="Frataxin_Cyay"/>
    <property type="match status" value="1"/>
</dbReference>
<accession>A0ABN0FTL2</accession>
<reference evidence="5 6" key="1">
    <citation type="journal article" date="2012" name="J. Bacteriol.">
        <title>Draft Genome Sequence of the Soil Bacterium Burkholderia terrae Strain BS001, Which Interacts with Fungal Surface Structures.</title>
        <authorList>
            <person name="Nazir R."/>
            <person name="Hansen M.A."/>
            <person name="Sorensen S."/>
            <person name="van Elsas J.D."/>
        </authorList>
    </citation>
    <scope>NUCLEOTIDE SEQUENCE [LARGE SCALE GENOMIC DNA]</scope>
    <source>
        <strain evidence="5 6">BS001</strain>
    </source>
</reference>
<keyword evidence="3 4" id="KW-0408">Iron</keyword>
<dbReference type="HAMAP" id="MF_00142">
    <property type="entry name" value="CyaY"/>
    <property type="match status" value="1"/>
</dbReference>
<evidence type="ECO:0000313" key="6">
    <source>
        <dbReference type="Proteomes" id="UP000004980"/>
    </source>
</evidence>
<comment type="caution">
    <text evidence="5">The sequence shown here is derived from an EMBL/GenBank/DDBJ whole genome shotgun (WGS) entry which is preliminary data.</text>
</comment>
<comment type="similarity">
    <text evidence="1 4">Belongs to the frataxin family.</text>
</comment>
<dbReference type="InterPro" id="IPR036524">
    <property type="entry name" value="Frataxin/CyaY_sf"/>
</dbReference>
<dbReference type="RefSeq" id="WP_007578411.1">
    <property type="nucleotide sequence ID" value="NZ_AKAU01000040.1"/>
</dbReference>
<proteinExistence type="inferred from homology"/>
<dbReference type="NCBIfam" id="TIGR03421">
    <property type="entry name" value="FeS_CyaY"/>
    <property type="match status" value="1"/>
</dbReference>
<evidence type="ECO:0000256" key="2">
    <source>
        <dbReference type="ARBA" id="ARBA00022723"/>
    </source>
</evidence>
<keyword evidence="6" id="KW-1185">Reference proteome</keyword>
<organism evidence="5 6">
    <name type="scientific">Paraburkholderia hospita</name>
    <dbReference type="NCBI Taxonomy" id="169430"/>
    <lineage>
        <taxon>Bacteria</taxon>
        <taxon>Pseudomonadati</taxon>
        <taxon>Pseudomonadota</taxon>
        <taxon>Betaproteobacteria</taxon>
        <taxon>Burkholderiales</taxon>
        <taxon>Burkholderiaceae</taxon>
        <taxon>Paraburkholderia</taxon>
    </lineage>
</organism>
<name>A0ABN0FTL2_9BURK</name>
<comment type="function">
    <text evidence="4">Involved in iron-sulfur (Fe-S) cluster assembly. May act as a regulator of Fe-S biogenesis.</text>
</comment>
<evidence type="ECO:0000256" key="4">
    <source>
        <dbReference type="HAMAP-Rule" id="MF_00142"/>
    </source>
</evidence>
<sequence>MENSEFRSLAAAILDSLQQQVDTWFQDLDVDVEGSRNGSMLTLTFLNRSQVIVNIQAPLQELWVAIPGQGFHYRRREDGRWLDIRTEESLEQTLSRICSDFAESPLTATIPTTFAI</sequence>
<evidence type="ECO:0000256" key="3">
    <source>
        <dbReference type="ARBA" id="ARBA00023004"/>
    </source>
</evidence>
<dbReference type="InterPro" id="IPR002908">
    <property type="entry name" value="Frataxin/CyaY"/>
</dbReference>
<dbReference type="Gene3D" id="3.30.920.10">
    <property type="entry name" value="Frataxin/CyaY"/>
    <property type="match status" value="1"/>
</dbReference>
<protein>
    <recommendedName>
        <fullName evidence="4">Iron-sulfur cluster assembly protein CyaY</fullName>
    </recommendedName>
</protein>
<gene>
    <name evidence="4" type="primary">cyaY</name>
    <name evidence="5" type="ORF">WQE_05062</name>
</gene>
<dbReference type="Pfam" id="PF01491">
    <property type="entry name" value="Frataxin_Cyay"/>
    <property type="match status" value="1"/>
</dbReference>
<dbReference type="EMBL" id="AKAU01000040">
    <property type="protein sequence ID" value="EIN02177.1"/>
    <property type="molecule type" value="Genomic_DNA"/>
</dbReference>
<dbReference type="InterPro" id="IPR047584">
    <property type="entry name" value="CyaY"/>
</dbReference>
<keyword evidence="2 4" id="KW-0479">Metal-binding</keyword>
<dbReference type="PROSITE" id="PS50810">
    <property type="entry name" value="FRATAXIN_2"/>
    <property type="match status" value="1"/>
</dbReference>
<evidence type="ECO:0000313" key="5">
    <source>
        <dbReference type="EMBL" id="EIN02177.1"/>
    </source>
</evidence>
<evidence type="ECO:0000256" key="1">
    <source>
        <dbReference type="ARBA" id="ARBA00008183"/>
    </source>
</evidence>
<dbReference type="SUPFAM" id="SSF55387">
    <property type="entry name" value="Frataxin/Nqo15-like"/>
    <property type="match status" value="1"/>
</dbReference>